<gene>
    <name evidence="2" type="ORF">COY73_03175</name>
</gene>
<dbReference type="EMBL" id="PFLW01000076">
    <property type="protein sequence ID" value="PIY88614.1"/>
    <property type="molecule type" value="Genomic_DNA"/>
</dbReference>
<protein>
    <submittedName>
        <fullName evidence="2">Uncharacterized protein</fullName>
    </submittedName>
</protein>
<proteinExistence type="predicted"/>
<feature type="transmembrane region" description="Helical" evidence="1">
    <location>
        <begin position="27"/>
        <end position="45"/>
    </location>
</feature>
<organism evidence="2 3">
    <name type="scientific">Candidatus Nealsonbacteria bacterium CG_4_10_14_0_8_um_filter_37_14</name>
    <dbReference type="NCBI Taxonomy" id="1974684"/>
    <lineage>
        <taxon>Bacteria</taxon>
        <taxon>Candidatus Nealsoniibacteriota</taxon>
    </lineage>
</organism>
<evidence type="ECO:0000313" key="3">
    <source>
        <dbReference type="Proteomes" id="UP000230767"/>
    </source>
</evidence>
<keyword evidence="1" id="KW-0812">Transmembrane</keyword>
<keyword evidence="1" id="KW-0472">Membrane</keyword>
<dbReference type="AlphaFoldDB" id="A0A2M7R643"/>
<reference evidence="3" key="1">
    <citation type="submission" date="2017-09" db="EMBL/GenBank/DDBJ databases">
        <title>Depth-based differentiation of microbial function through sediment-hosted aquifers and enrichment of novel symbionts in the deep terrestrial subsurface.</title>
        <authorList>
            <person name="Probst A.J."/>
            <person name="Ladd B."/>
            <person name="Jarett J.K."/>
            <person name="Geller-Mcgrath D.E."/>
            <person name="Sieber C.M.K."/>
            <person name="Emerson J.B."/>
            <person name="Anantharaman K."/>
            <person name="Thomas B.C."/>
            <person name="Malmstrom R."/>
            <person name="Stieglmeier M."/>
            <person name="Klingl A."/>
            <person name="Woyke T."/>
            <person name="Ryan C.M."/>
            <person name="Banfield J.F."/>
        </authorList>
    </citation>
    <scope>NUCLEOTIDE SEQUENCE [LARGE SCALE GENOMIC DNA]</scope>
</reference>
<keyword evidence="1" id="KW-1133">Transmembrane helix</keyword>
<dbReference type="Proteomes" id="UP000230767">
    <property type="component" value="Unassembled WGS sequence"/>
</dbReference>
<sequence length="115" mass="13059">MGSYILSYSISQKVVAVPKFPRISFRIFWIASLTLIFFLLFFNIFQINKITQASFLITGLGGETQELYQQNKILESNFLKNNSLGNLENLVGGLGFEKVEKVDYIQVREGAIVTK</sequence>
<evidence type="ECO:0000313" key="2">
    <source>
        <dbReference type="EMBL" id="PIY88614.1"/>
    </source>
</evidence>
<name>A0A2M7R643_9BACT</name>
<evidence type="ECO:0000256" key="1">
    <source>
        <dbReference type="SAM" id="Phobius"/>
    </source>
</evidence>
<accession>A0A2M7R643</accession>
<comment type="caution">
    <text evidence="2">The sequence shown here is derived from an EMBL/GenBank/DDBJ whole genome shotgun (WGS) entry which is preliminary data.</text>
</comment>